<evidence type="ECO:0000256" key="1">
    <source>
        <dbReference type="ARBA" id="ARBA00022481"/>
    </source>
</evidence>
<dbReference type="AlphaFoldDB" id="A0A369XRP1"/>
<dbReference type="GO" id="GO:0043683">
    <property type="term" value="P:type IV pilus assembly"/>
    <property type="evidence" value="ECO:0007669"/>
    <property type="project" value="InterPro"/>
</dbReference>
<dbReference type="Pfam" id="PF16732">
    <property type="entry name" value="ComP_DUS"/>
    <property type="match status" value="1"/>
</dbReference>
<dbReference type="EMBL" id="QPGA01000011">
    <property type="protein sequence ID" value="RDE51079.1"/>
    <property type="molecule type" value="Genomic_DNA"/>
</dbReference>
<dbReference type="NCBIfam" id="TIGR02532">
    <property type="entry name" value="IV_pilin_GFxxxE"/>
    <property type="match status" value="1"/>
</dbReference>
<keyword evidence="1" id="KW-0488">Methylation</keyword>
<keyword evidence="2" id="KW-0812">Transmembrane</keyword>
<keyword evidence="2" id="KW-1133">Transmembrane helix</keyword>
<dbReference type="InterPro" id="IPR000983">
    <property type="entry name" value="Bac_GSPG_pilin"/>
</dbReference>
<gene>
    <name evidence="3" type="ORF">DVS81_08015</name>
</gene>
<accession>A0A369XRP1</accession>
<dbReference type="PANTHER" id="PTHR30093">
    <property type="entry name" value="GENERAL SECRETION PATHWAY PROTEIN G"/>
    <property type="match status" value="1"/>
</dbReference>
<reference evidence="3 4" key="1">
    <citation type="submission" date="2018-05" db="EMBL/GenBank/DDBJ databases">
        <title>Integrated omic analyses show evidence that a Ca. Accumulibacter phosphatis strain performs denitrification under micro-aerobic conditions.</title>
        <authorList>
            <person name="Camejo P.Y."/>
            <person name="Katherine M.D."/>
            <person name="Daniel N.R."/>
        </authorList>
    </citation>
    <scope>NUCLEOTIDE SEQUENCE [LARGE SCALE GENOMIC DNA]</scope>
    <source>
        <strain evidence="3">UW-LDO-IC</strain>
    </source>
</reference>
<keyword evidence="2" id="KW-0472">Membrane</keyword>
<organism evidence="3 4">
    <name type="scientific">Candidatus Accumulibacter meliphilus</name>
    <dbReference type="NCBI Taxonomy" id="2211374"/>
    <lineage>
        <taxon>Bacteria</taxon>
        <taxon>Pseudomonadati</taxon>
        <taxon>Pseudomonadota</taxon>
        <taxon>Betaproteobacteria</taxon>
        <taxon>Candidatus Accumulibacter</taxon>
    </lineage>
</organism>
<dbReference type="InterPro" id="IPR045584">
    <property type="entry name" value="Pilin-like"/>
</dbReference>
<dbReference type="GO" id="GO:0015628">
    <property type="term" value="P:protein secretion by the type II secretion system"/>
    <property type="evidence" value="ECO:0007669"/>
    <property type="project" value="InterPro"/>
</dbReference>
<dbReference type="PANTHER" id="PTHR30093:SF47">
    <property type="entry name" value="TYPE IV PILUS NON-CORE MINOR PILIN PILE"/>
    <property type="match status" value="1"/>
</dbReference>
<protein>
    <submittedName>
        <fullName evidence="3">Prepilin-type N-terminal cleavage/methylation domain-containing protein</fullName>
    </submittedName>
</protein>
<dbReference type="GO" id="GO:0015627">
    <property type="term" value="C:type II protein secretion system complex"/>
    <property type="evidence" value="ECO:0007669"/>
    <property type="project" value="InterPro"/>
</dbReference>
<evidence type="ECO:0000313" key="4">
    <source>
        <dbReference type="Proteomes" id="UP000253831"/>
    </source>
</evidence>
<feature type="transmembrane region" description="Helical" evidence="2">
    <location>
        <begin position="21"/>
        <end position="43"/>
    </location>
</feature>
<dbReference type="PRINTS" id="PR00813">
    <property type="entry name" value="BCTERIALGSPG"/>
</dbReference>
<dbReference type="InterPro" id="IPR012902">
    <property type="entry name" value="N_methyl_site"/>
</dbReference>
<dbReference type="Gene3D" id="3.30.700.10">
    <property type="entry name" value="Glycoprotein, Type 4 Pilin"/>
    <property type="match status" value="1"/>
</dbReference>
<dbReference type="SUPFAM" id="SSF54523">
    <property type="entry name" value="Pili subunits"/>
    <property type="match status" value="1"/>
</dbReference>
<comment type="caution">
    <text evidence="3">The sequence shown here is derived from an EMBL/GenBank/DDBJ whole genome shotgun (WGS) entry which is preliminary data.</text>
</comment>
<evidence type="ECO:0000313" key="3">
    <source>
        <dbReference type="EMBL" id="RDE51079.1"/>
    </source>
</evidence>
<proteinExistence type="predicted"/>
<sequence>MRRARPSWPPLKKENAVKRHAGFTLIEIMIVVVIIGILAAIAIPSYSDYLTRSRITQATSGLAEKRVRMEQFFQDNHLYFQADPAISAPACATDNTASQYFNFTCPTLTATTYTLTATGKSSMSGFTYTLDQANVRSSTIASPAPSGWVHALAACWITNKGGGC</sequence>
<name>A0A369XRP1_9PROT</name>
<dbReference type="PROSITE" id="PS00409">
    <property type="entry name" value="PROKAR_NTER_METHYL"/>
    <property type="match status" value="1"/>
</dbReference>
<evidence type="ECO:0000256" key="2">
    <source>
        <dbReference type="SAM" id="Phobius"/>
    </source>
</evidence>
<dbReference type="Pfam" id="PF07963">
    <property type="entry name" value="N_methyl"/>
    <property type="match status" value="1"/>
</dbReference>
<dbReference type="Proteomes" id="UP000253831">
    <property type="component" value="Unassembled WGS sequence"/>
</dbReference>
<dbReference type="InterPro" id="IPR031982">
    <property type="entry name" value="PilE-like"/>
</dbReference>